<dbReference type="InterPro" id="IPR013024">
    <property type="entry name" value="GGCT-like"/>
</dbReference>
<dbReference type="Gene3D" id="3.10.490.10">
    <property type="entry name" value="Gamma-glutamyl cyclotransferase-like"/>
    <property type="match status" value="1"/>
</dbReference>
<dbReference type="GO" id="GO:0005737">
    <property type="term" value="C:cytoplasm"/>
    <property type="evidence" value="ECO:0007669"/>
    <property type="project" value="TreeGrafter"/>
</dbReference>
<dbReference type="EC" id="4.3.2.7" evidence="2"/>
<accession>A0AAN7PNT8</accession>
<dbReference type="AlphaFoldDB" id="A0AAN7PNT8"/>
<dbReference type="CDD" id="cd06661">
    <property type="entry name" value="GGCT_like"/>
    <property type="match status" value="1"/>
</dbReference>
<keyword evidence="7" id="KW-1185">Reference proteome</keyword>
<evidence type="ECO:0000313" key="7">
    <source>
        <dbReference type="Proteomes" id="UP001353858"/>
    </source>
</evidence>
<feature type="region of interest" description="Disordered" evidence="5">
    <location>
        <begin position="230"/>
        <end position="254"/>
    </location>
</feature>
<dbReference type="PANTHER" id="PTHR12192:SF26">
    <property type="entry name" value="GLUTATHIONE-SPECIFIC GAMMA-GLUTAMYLCYCLOTRANSFERASE 1"/>
    <property type="match status" value="1"/>
</dbReference>
<reference evidence="7" key="1">
    <citation type="submission" date="2023-01" db="EMBL/GenBank/DDBJ databases">
        <title>Key to firefly adult light organ development and bioluminescence: homeobox transcription factors regulate luciferase expression and transportation to peroxisome.</title>
        <authorList>
            <person name="Fu X."/>
        </authorList>
    </citation>
    <scope>NUCLEOTIDE SEQUENCE [LARGE SCALE GENOMIC DNA]</scope>
</reference>
<dbReference type="InterPro" id="IPR006840">
    <property type="entry name" value="ChaC"/>
</dbReference>
<comment type="catalytic activity">
    <reaction evidence="4">
        <text>glutathione = L-cysteinylglycine + 5-oxo-L-proline</text>
        <dbReference type="Rhea" id="RHEA:47724"/>
        <dbReference type="ChEBI" id="CHEBI:57925"/>
        <dbReference type="ChEBI" id="CHEBI:58402"/>
        <dbReference type="ChEBI" id="CHEBI:61694"/>
        <dbReference type="EC" id="4.3.2.7"/>
    </reaction>
</comment>
<protein>
    <recommendedName>
        <fullName evidence="2">glutathione-specific gamma-glutamylcyclotransferase</fullName>
        <ecNumber evidence="2">4.3.2.7</ecNumber>
    </recommendedName>
</protein>
<dbReference type="InterPro" id="IPR036568">
    <property type="entry name" value="GGCT-like_sf"/>
</dbReference>
<evidence type="ECO:0000256" key="5">
    <source>
        <dbReference type="SAM" id="MobiDB-lite"/>
    </source>
</evidence>
<keyword evidence="3" id="KW-0456">Lyase</keyword>
<sequence>MEQISAVVELQDFITENETKSLWIFGYGSLCWNPGFLFEKAVAGRIQGYSRKFWQGNDTHRGTKQQPGRVVTLVKDNDSAVYGIAFQITGESALSYLNKRESTAQNELWLGDAPLCDIANQITDSKGDSGYNVEYLLRLARFMRHHFPYENDDHLYSLERLVTIKIIDRKMCLKTLMGDGRNTVTFIKKQSFYERPVEEVEERIDSFQYTTRVPEKALRVKAPVIQLETVGNSTSETDTQAHQISEPASGNPPNVLDSSTVVLEDSTTEKNILANEDVINGGTTTSDLSNTPGTSSTYIKLTTISPLPKSIAIRSTNRISKKSEIITSSPYKDQLIEEEEKKNPKPKVKLNMGDNMAPPQTLPRGKFKRELEVNLSQAKCGKADLKKAKTPPHKKMWSCPGCNETFKEPVTEDWIECTSCAE</sequence>
<dbReference type="Proteomes" id="UP001353858">
    <property type="component" value="Unassembled WGS sequence"/>
</dbReference>
<comment type="similarity">
    <text evidence="1">Belongs to the gamma-glutamylcyclotransferase family. ChaC subfamily.</text>
</comment>
<dbReference type="Pfam" id="PF04752">
    <property type="entry name" value="ChaC"/>
    <property type="match status" value="2"/>
</dbReference>
<dbReference type="PANTHER" id="PTHR12192">
    <property type="entry name" value="CATION TRANSPORT PROTEIN CHAC-RELATED"/>
    <property type="match status" value="1"/>
</dbReference>
<gene>
    <name evidence="6" type="ORF">RN001_016111</name>
</gene>
<evidence type="ECO:0000256" key="1">
    <source>
        <dbReference type="ARBA" id="ARBA00009662"/>
    </source>
</evidence>
<evidence type="ECO:0000313" key="6">
    <source>
        <dbReference type="EMBL" id="KAK4871987.1"/>
    </source>
</evidence>
<dbReference type="GO" id="GO:0006751">
    <property type="term" value="P:glutathione catabolic process"/>
    <property type="evidence" value="ECO:0007669"/>
    <property type="project" value="InterPro"/>
</dbReference>
<evidence type="ECO:0000256" key="3">
    <source>
        <dbReference type="ARBA" id="ARBA00023239"/>
    </source>
</evidence>
<proteinExistence type="inferred from homology"/>
<dbReference type="GO" id="GO:0061928">
    <property type="term" value="F:glutathione specific gamma-glutamylcyclotransferase activity"/>
    <property type="evidence" value="ECO:0007669"/>
    <property type="project" value="UniProtKB-EC"/>
</dbReference>
<name>A0AAN7PNT8_9COLE</name>
<dbReference type="SUPFAM" id="SSF110857">
    <property type="entry name" value="Gamma-glutamyl cyclotransferase-like"/>
    <property type="match status" value="1"/>
</dbReference>
<evidence type="ECO:0000256" key="2">
    <source>
        <dbReference type="ARBA" id="ARBA00012344"/>
    </source>
</evidence>
<organism evidence="6 7">
    <name type="scientific">Aquatica leii</name>
    <dbReference type="NCBI Taxonomy" id="1421715"/>
    <lineage>
        <taxon>Eukaryota</taxon>
        <taxon>Metazoa</taxon>
        <taxon>Ecdysozoa</taxon>
        <taxon>Arthropoda</taxon>
        <taxon>Hexapoda</taxon>
        <taxon>Insecta</taxon>
        <taxon>Pterygota</taxon>
        <taxon>Neoptera</taxon>
        <taxon>Endopterygota</taxon>
        <taxon>Coleoptera</taxon>
        <taxon>Polyphaga</taxon>
        <taxon>Elateriformia</taxon>
        <taxon>Elateroidea</taxon>
        <taxon>Lampyridae</taxon>
        <taxon>Luciolinae</taxon>
        <taxon>Aquatica</taxon>
    </lineage>
</organism>
<evidence type="ECO:0000256" key="4">
    <source>
        <dbReference type="ARBA" id="ARBA00048073"/>
    </source>
</evidence>
<dbReference type="EMBL" id="JARPUR010000008">
    <property type="protein sequence ID" value="KAK4871987.1"/>
    <property type="molecule type" value="Genomic_DNA"/>
</dbReference>
<feature type="region of interest" description="Disordered" evidence="5">
    <location>
        <begin position="337"/>
        <end position="363"/>
    </location>
</feature>
<comment type="caution">
    <text evidence="6">The sequence shown here is derived from an EMBL/GenBank/DDBJ whole genome shotgun (WGS) entry which is preliminary data.</text>
</comment>